<name>A0A6N9V7C5_STRMI</name>
<dbReference type="CDD" id="cd07043">
    <property type="entry name" value="STAS_anti-anti-sigma_factors"/>
    <property type="match status" value="1"/>
</dbReference>
<protein>
    <submittedName>
        <fullName evidence="2">STAS domain-containing protein</fullName>
    </submittedName>
</protein>
<organism evidence="2 3">
    <name type="scientific">Streptomyces microflavus</name>
    <name type="common">Streptomyces lipmanii</name>
    <dbReference type="NCBI Taxonomy" id="1919"/>
    <lineage>
        <taxon>Bacteria</taxon>
        <taxon>Bacillati</taxon>
        <taxon>Actinomycetota</taxon>
        <taxon>Actinomycetes</taxon>
        <taxon>Kitasatosporales</taxon>
        <taxon>Streptomycetaceae</taxon>
        <taxon>Streptomyces</taxon>
    </lineage>
</organism>
<comment type="caution">
    <text evidence="2">The sequence shown here is derived from an EMBL/GenBank/DDBJ whole genome shotgun (WGS) entry which is preliminary data.</text>
</comment>
<dbReference type="InterPro" id="IPR036513">
    <property type="entry name" value="STAS_dom_sf"/>
</dbReference>
<dbReference type="SUPFAM" id="SSF52091">
    <property type="entry name" value="SpoIIaa-like"/>
    <property type="match status" value="1"/>
</dbReference>
<feature type="domain" description="STAS" evidence="1">
    <location>
        <begin position="7"/>
        <end position="117"/>
    </location>
</feature>
<evidence type="ECO:0000313" key="2">
    <source>
        <dbReference type="EMBL" id="NEB65981.1"/>
    </source>
</evidence>
<reference evidence="2 3" key="1">
    <citation type="submission" date="2020-01" db="EMBL/GenBank/DDBJ databases">
        <title>Insect and environment-associated Actinomycetes.</title>
        <authorList>
            <person name="Currrie C."/>
            <person name="Chevrette M."/>
            <person name="Carlson C."/>
            <person name="Stubbendieck R."/>
            <person name="Wendt-Pienkowski E."/>
        </authorList>
    </citation>
    <scope>NUCLEOTIDE SEQUENCE [LARGE SCALE GENOMIC DNA]</scope>
    <source>
        <strain evidence="2 3">SID14438</strain>
    </source>
</reference>
<dbReference type="Pfam" id="PF01740">
    <property type="entry name" value="STAS"/>
    <property type="match status" value="1"/>
</dbReference>
<dbReference type="InterPro" id="IPR002645">
    <property type="entry name" value="STAS_dom"/>
</dbReference>
<evidence type="ECO:0000313" key="3">
    <source>
        <dbReference type="Proteomes" id="UP000471648"/>
    </source>
</evidence>
<dbReference type="PANTHER" id="PTHR33495:SF2">
    <property type="entry name" value="ANTI-SIGMA FACTOR ANTAGONIST TM_1081-RELATED"/>
    <property type="match status" value="1"/>
</dbReference>
<dbReference type="RefSeq" id="WP_164356049.1">
    <property type="nucleotide sequence ID" value="NZ_JAAGME010000149.1"/>
</dbReference>
<dbReference type="PROSITE" id="PS50801">
    <property type="entry name" value="STAS"/>
    <property type="match status" value="1"/>
</dbReference>
<dbReference type="PANTHER" id="PTHR33495">
    <property type="entry name" value="ANTI-SIGMA FACTOR ANTAGONIST TM_1081-RELATED-RELATED"/>
    <property type="match status" value="1"/>
</dbReference>
<dbReference type="Gene3D" id="3.30.750.24">
    <property type="entry name" value="STAS domain"/>
    <property type="match status" value="1"/>
</dbReference>
<accession>A0A6N9V7C5</accession>
<sequence>MPWRSQAHVHVRREQDALVVTASGEFDADEQDLLPAAWSEVDERALSITVLDLSGVTFADSSFLDALLRGRVLHRGAGRRLVLVGPLHPRVITLLTVTQVLEHFEIADSVAQALGGEPLPDGTAAM</sequence>
<evidence type="ECO:0000259" key="1">
    <source>
        <dbReference type="PROSITE" id="PS50801"/>
    </source>
</evidence>
<dbReference type="AlphaFoldDB" id="A0A6N9V7C5"/>
<dbReference type="GO" id="GO:0043856">
    <property type="term" value="F:anti-sigma factor antagonist activity"/>
    <property type="evidence" value="ECO:0007669"/>
    <property type="project" value="TreeGrafter"/>
</dbReference>
<gene>
    <name evidence="2" type="ORF">G3I39_02685</name>
</gene>
<proteinExistence type="predicted"/>
<dbReference type="EMBL" id="JAAGME010000149">
    <property type="protein sequence ID" value="NEB65981.1"/>
    <property type="molecule type" value="Genomic_DNA"/>
</dbReference>
<dbReference type="Proteomes" id="UP000471648">
    <property type="component" value="Unassembled WGS sequence"/>
</dbReference>